<protein>
    <submittedName>
        <fullName evidence="1">Uncharacterized protein</fullName>
    </submittedName>
</protein>
<accession>F3PQI0</accession>
<comment type="caution">
    <text evidence="1">The sequence shown here is derived from an EMBL/GenBank/DDBJ whole genome shotgun (WGS) entry which is preliminary data.</text>
</comment>
<dbReference type="Proteomes" id="UP000003416">
    <property type="component" value="Unassembled WGS sequence"/>
</dbReference>
<name>F3PQI0_9BACE</name>
<reference evidence="1 2" key="1">
    <citation type="submission" date="2011-02" db="EMBL/GenBank/DDBJ databases">
        <authorList>
            <person name="Weinstock G."/>
            <person name="Sodergren E."/>
            <person name="Clifton S."/>
            <person name="Fulton L."/>
            <person name="Fulton B."/>
            <person name="Courtney L."/>
            <person name="Fronick C."/>
            <person name="Harrison M."/>
            <person name="Strong C."/>
            <person name="Farmer C."/>
            <person name="Delahaunty K."/>
            <person name="Markovic C."/>
            <person name="Hall O."/>
            <person name="Minx P."/>
            <person name="Tomlinson C."/>
            <person name="Mitreva M."/>
            <person name="Hou S."/>
            <person name="Chen J."/>
            <person name="Wollam A."/>
            <person name="Pepin K.H."/>
            <person name="Johnson M."/>
            <person name="Bhonagiri V."/>
            <person name="Zhang X."/>
            <person name="Suruliraj S."/>
            <person name="Warren W."/>
            <person name="Chinwalla A."/>
            <person name="Mardis E.R."/>
            <person name="Wilson R.K."/>
        </authorList>
    </citation>
    <scope>NUCLEOTIDE SEQUENCE [LARGE SCALE GENOMIC DNA]</scope>
    <source>
        <strain evidence="1 2">YIT 12057</strain>
    </source>
</reference>
<sequence length="58" mass="6715">MIIFCISKIVVSLCPHTKAMKNKCFYALLSIVSDVYHGFMPWYDKLKGNKLISYLIKT</sequence>
<dbReference type="EMBL" id="AFBN01000016">
    <property type="protein sequence ID" value="EGF58808.1"/>
    <property type="molecule type" value="Genomic_DNA"/>
</dbReference>
<dbReference type="STRING" id="763034.HMPREF9446_00974"/>
<evidence type="ECO:0000313" key="2">
    <source>
        <dbReference type="Proteomes" id="UP000003416"/>
    </source>
</evidence>
<dbReference type="AlphaFoldDB" id="F3PQI0"/>
<keyword evidence="2" id="KW-1185">Reference proteome</keyword>
<evidence type="ECO:0000313" key="1">
    <source>
        <dbReference type="EMBL" id="EGF58808.1"/>
    </source>
</evidence>
<dbReference type="HOGENOM" id="CLU_2969744_0_0_10"/>
<organism evidence="1 2">
    <name type="scientific">Bacteroides fluxus YIT 12057</name>
    <dbReference type="NCBI Taxonomy" id="763034"/>
    <lineage>
        <taxon>Bacteria</taxon>
        <taxon>Pseudomonadati</taxon>
        <taxon>Bacteroidota</taxon>
        <taxon>Bacteroidia</taxon>
        <taxon>Bacteroidales</taxon>
        <taxon>Bacteroidaceae</taxon>
        <taxon>Bacteroides</taxon>
    </lineage>
</organism>
<gene>
    <name evidence="1" type="ORF">HMPREF9446_00974</name>
</gene>
<proteinExistence type="predicted"/>